<evidence type="ECO:0000313" key="2">
    <source>
        <dbReference type="EMBL" id="RED48978.1"/>
    </source>
</evidence>
<reference evidence="2 3" key="1">
    <citation type="submission" date="2018-07" db="EMBL/GenBank/DDBJ databases">
        <title>Genomic Encyclopedia of Type Strains, Phase III (KMG-III): the genomes of soil and plant-associated and newly described type strains.</title>
        <authorList>
            <person name="Whitman W."/>
        </authorList>
    </citation>
    <scope>NUCLEOTIDE SEQUENCE [LARGE SCALE GENOMIC DNA]</scope>
    <source>
        <strain evidence="2 3">CECT 8487</strain>
    </source>
</reference>
<keyword evidence="1" id="KW-0732">Signal</keyword>
<keyword evidence="3" id="KW-1185">Reference proteome</keyword>
<sequence length="136" mass="15686">MNKLTKTVIILLVFSGITFAQTSEELKASALRDAKITSEATLKFDFETVFKHTYPPIIEIMVGYETGMEFIKSTFDKMKSEGFEFENADIISVSDIVFEQDEYRCYIEGFNQMKINNMLIKAKSYMLGIYNPEKEI</sequence>
<evidence type="ECO:0000313" key="3">
    <source>
        <dbReference type="Proteomes" id="UP000256629"/>
    </source>
</evidence>
<dbReference type="RefSeq" id="WP_116523762.1">
    <property type="nucleotide sequence ID" value="NZ_QRDX01000003.1"/>
</dbReference>
<dbReference type="AlphaFoldDB" id="A0A3D9HHM4"/>
<feature type="chain" id="PRO_5017821581" description="SnoaL-like protein" evidence="1">
    <location>
        <begin position="21"/>
        <end position="136"/>
    </location>
</feature>
<comment type="caution">
    <text evidence="2">The sequence shown here is derived from an EMBL/GenBank/DDBJ whole genome shotgun (WGS) entry which is preliminary data.</text>
</comment>
<evidence type="ECO:0000256" key="1">
    <source>
        <dbReference type="SAM" id="SignalP"/>
    </source>
</evidence>
<dbReference type="OrthoDB" id="670350at2"/>
<feature type="signal peptide" evidence="1">
    <location>
        <begin position="1"/>
        <end position="20"/>
    </location>
</feature>
<proteinExistence type="predicted"/>
<dbReference type="Proteomes" id="UP000256629">
    <property type="component" value="Unassembled WGS sequence"/>
</dbReference>
<dbReference type="EMBL" id="QRDX01000003">
    <property type="protein sequence ID" value="RED48978.1"/>
    <property type="molecule type" value="Genomic_DNA"/>
</dbReference>
<gene>
    <name evidence="2" type="ORF">DFQ02_103309</name>
</gene>
<name>A0A3D9HHM4_9FLAO</name>
<evidence type="ECO:0008006" key="4">
    <source>
        <dbReference type="Google" id="ProtNLM"/>
    </source>
</evidence>
<accession>A0A3D9HHM4</accession>
<protein>
    <recommendedName>
        <fullName evidence="4">SnoaL-like protein</fullName>
    </recommendedName>
</protein>
<organism evidence="2 3">
    <name type="scientific">Seonamhaeicola aphaedonensis</name>
    <dbReference type="NCBI Taxonomy" id="1461338"/>
    <lineage>
        <taxon>Bacteria</taxon>
        <taxon>Pseudomonadati</taxon>
        <taxon>Bacteroidota</taxon>
        <taxon>Flavobacteriia</taxon>
        <taxon>Flavobacteriales</taxon>
        <taxon>Flavobacteriaceae</taxon>
    </lineage>
</organism>